<dbReference type="Pfam" id="PF01523">
    <property type="entry name" value="PmbA_TldD_1st"/>
    <property type="match status" value="1"/>
</dbReference>
<keyword evidence="6" id="KW-1185">Reference proteome</keyword>
<organism evidence="5 6">
    <name type="scientific">Micromonospora sonchi</name>
    <dbReference type="NCBI Taxonomy" id="1763543"/>
    <lineage>
        <taxon>Bacteria</taxon>
        <taxon>Bacillati</taxon>
        <taxon>Actinomycetota</taxon>
        <taxon>Actinomycetes</taxon>
        <taxon>Micromonosporales</taxon>
        <taxon>Micromonosporaceae</taxon>
        <taxon>Micromonospora</taxon>
    </lineage>
</organism>
<sequence length="503" mass="51689">MTAADGAELDVAGQVVELVTRLAGPGAQAEVLVTRSELALTRFANSAIHQNVAESASEIQLRVHLDGRTAAGSAHGAVPDDLRALVERVLAMARFAPPDPAWPGLTPPAPVAASPEWDAATGYAGPDERAALVRAFVDAAGGLETAGYCRTALRATGFANSAGHAAQGYAAEAAMDGIARVGGADGTARRWVDRLADLDGAELGRRAAAKARAAADPVELPPGRYPVVLEPAAVADLLENLAWYGFNGKRYAERQSFAEPGVAQLDRAVTLVDDPLGVSGLPFDLEGTPARALTLVDAGTTTAVVHDRRSAAESGGESTGHARAGSATFGPIPRNLRLVPSGTAGTASTKGAGGTNAAGDATGTRGAAGNTTGARGAGGDAGGPGRVDPLAGAVTDADTAALVSRMERGLLVSDLWYTRVLEPKRLVVTGLTRNGVWLVEDGRVTRAVRDLRFTESYPRALGPGAVLEVGRRSVRLPDRWDGAWWEAPSLRLASWNFTGGASG</sequence>
<feature type="domain" description="Metalloprotease TldD/E N-terminal" evidence="3">
    <location>
        <begin position="29"/>
        <end position="93"/>
    </location>
</feature>
<feature type="compositionally biased region" description="Low complexity" evidence="2">
    <location>
        <begin position="340"/>
        <end position="350"/>
    </location>
</feature>
<name>A0A917TZ08_9ACTN</name>
<dbReference type="PANTHER" id="PTHR43666">
    <property type="entry name" value="TLDD PROTEIN"/>
    <property type="match status" value="1"/>
</dbReference>
<dbReference type="AlphaFoldDB" id="A0A917TZ08"/>
<comment type="similarity">
    <text evidence="1">Belongs to the peptidase U62 family.</text>
</comment>
<evidence type="ECO:0000256" key="2">
    <source>
        <dbReference type="SAM" id="MobiDB-lite"/>
    </source>
</evidence>
<dbReference type="InterPro" id="IPR002510">
    <property type="entry name" value="Metalloprtase-TldD/E_N"/>
</dbReference>
<evidence type="ECO:0000313" key="5">
    <source>
        <dbReference type="EMBL" id="GGM45201.1"/>
    </source>
</evidence>
<dbReference type="Pfam" id="PF19289">
    <property type="entry name" value="PmbA_TldD_3rd"/>
    <property type="match status" value="2"/>
</dbReference>
<dbReference type="Proteomes" id="UP000608890">
    <property type="component" value="Unassembled WGS sequence"/>
</dbReference>
<feature type="compositionally biased region" description="Gly residues" evidence="2">
    <location>
        <begin position="375"/>
        <end position="385"/>
    </location>
</feature>
<feature type="compositionally biased region" description="Low complexity" evidence="2">
    <location>
        <begin position="357"/>
        <end position="374"/>
    </location>
</feature>
<dbReference type="Gene3D" id="3.30.2290.10">
    <property type="entry name" value="PmbA/TldD superfamily"/>
    <property type="match status" value="1"/>
</dbReference>
<dbReference type="EMBL" id="BMNB01000013">
    <property type="protein sequence ID" value="GGM45201.1"/>
    <property type="molecule type" value="Genomic_DNA"/>
</dbReference>
<reference evidence="5" key="2">
    <citation type="submission" date="2020-09" db="EMBL/GenBank/DDBJ databases">
        <authorList>
            <person name="Sun Q."/>
            <person name="Zhou Y."/>
        </authorList>
    </citation>
    <scope>NUCLEOTIDE SEQUENCE</scope>
    <source>
        <strain evidence="5">CGMCC 4.7312</strain>
    </source>
</reference>
<proteinExistence type="inferred from homology"/>
<gene>
    <name evidence="5" type="ORF">GCM10011608_32460</name>
</gene>
<dbReference type="GO" id="GO:0006508">
    <property type="term" value="P:proteolysis"/>
    <property type="evidence" value="ECO:0007669"/>
    <property type="project" value="InterPro"/>
</dbReference>
<dbReference type="PANTHER" id="PTHR43666:SF1">
    <property type="entry name" value="CONSERVED PROTEIN"/>
    <property type="match status" value="1"/>
</dbReference>
<comment type="caution">
    <text evidence="5">The sequence shown here is derived from an EMBL/GenBank/DDBJ whole genome shotgun (WGS) entry which is preliminary data.</text>
</comment>
<feature type="region of interest" description="Disordered" evidence="2">
    <location>
        <begin position="308"/>
        <end position="388"/>
    </location>
</feature>
<dbReference type="InterPro" id="IPR035068">
    <property type="entry name" value="TldD/PmbA_N"/>
</dbReference>
<evidence type="ECO:0000256" key="1">
    <source>
        <dbReference type="ARBA" id="ARBA00005836"/>
    </source>
</evidence>
<evidence type="ECO:0000313" key="6">
    <source>
        <dbReference type="Proteomes" id="UP000608890"/>
    </source>
</evidence>
<dbReference type="SUPFAM" id="SSF111283">
    <property type="entry name" value="Putative modulator of DNA gyrase, PmbA/TldD"/>
    <property type="match status" value="1"/>
</dbReference>
<dbReference type="GO" id="GO:0008237">
    <property type="term" value="F:metallopeptidase activity"/>
    <property type="evidence" value="ECO:0007669"/>
    <property type="project" value="InterPro"/>
</dbReference>
<dbReference type="RefSeq" id="WP_229705948.1">
    <property type="nucleotide sequence ID" value="NZ_BMNB01000013.1"/>
</dbReference>
<accession>A0A917TZ08</accession>
<evidence type="ECO:0000259" key="4">
    <source>
        <dbReference type="Pfam" id="PF19289"/>
    </source>
</evidence>
<dbReference type="InterPro" id="IPR045569">
    <property type="entry name" value="Metalloprtase-TldD/E_C"/>
</dbReference>
<evidence type="ECO:0000259" key="3">
    <source>
        <dbReference type="Pfam" id="PF01523"/>
    </source>
</evidence>
<feature type="domain" description="Metalloprotease TldD/E C-terminal" evidence="4">
    <location>
        <begin position="222"/>
        <end position="340"/>
    </location>
</feature>
<protein>
    <submittedName>
        <fullName evidence="5">Peptidase U62</fullName>
    </submittedName>
</protein>
<reference evidence="5" key="1">
    <citation type="journal article" date="2014" name="Int. J. Syst. Evol. Microbiol.">
        <title>Complete genome sequence of Corynebacterium casei LMG S-19264T (=DSM 44701T), isolated from a smear-ripened cheese.</title>
        <authorList>
            <consortium name="US DOE Joint Genome Institute (JGI-PGF)"/>
            <person name="Walter F."/>
            <person name="Albersmeier A."/>
            <person name="Kalinowski J."/>
            <person name="Ruckert C."/>
        </authorList>
    </citation>
    <scope>NUCLEOTIDE SEQUENCE</scope>
    <source>
        <strain evidence="5">CGMCC 4.7312</strain>
    </source>
</reference>
<dbReference type="InterPro" id="IPR036059">
    <property type="entry name" value="TldD/PmbA_sf"/>
</dbReference>
<feature type="domain" description="Metalloprotease TldD/E C-terminal" evidence="4">
    <location>
        <begin position="395"/>
        <end position="496"/>
    </location>
</feature>